<dbReference type="InterPro" id="IPR001680">
    <property type="entry name" value="WD40_rpt"/>
</dbReference>
<feature type="repeat" description="WD" evidence="3">
    <location>
        <begin position="474"/>
        <end position="515"/>
    </location>
</feature>
<evidence type="ECO:0000256" key="2">
    <source>
        <dbReference type="ARBA" id="ARBA00022737"/>
    </source>
</evidence>
<evidence type="ECO:0000259" key="5">
    <source>
        <dbReference type="PROSITE" id="PS50011"/>
    </source>
</evidence>
<sequence>MICCLNPDCHDPLNPESNLYCHSCKTPLIPLLRGHYRVIKRLSVEGGFSITYLAEDIDKLNEKCVVKQLAPKIQETGMLQKAVKLFKQEAQRLQELGEHPQIPHLLAYFEQDNYLYLVQQFIDGQNLLKELQQRGKFNEREIRELLLDLLPILKFIHEHGVIHRDIKPQNILRRQSDGRIVLIDFGASKLLTATVQAKIGTTIGSHGYTPIEQMQDGEAYPASDLFSLGATCFYLLSGISPYKLWMQHGYSWVASWWQYLNNPGRDEVSLSVELGMVLDKLLKTDIQQRYQSADEVIKDLTHQALPLSVPPTILSGSSPTQTVQPRTKPKNRLMVNASVMLLAIAGIWYFQSRQAAITQSSQPNQPRDTIAGNSEQPSTLKGHASDVNSVAFSPIVPNLPNQGVQKGILASGSDDKTIKLWNLGTQKKIFTLAGHSGWIWSVAFSPDGQILASGSADKTIKLWNLQTGKEIRTLKGHTAGVASVAFSADGKTLASASLDQTIKLWNLQTGKEIRTLKGHTAGVASVAFSSDRKTLASGSWDKTIKLWNLDTAKTIRTLKGHSDWIISIAFSPDGASLASASKDKTIKLWNLVTGEATRTLKAHTDKVNSLAFIPGTGYNKSLEEATLVSGSNDNTIKMWDLKTGKEIRTLKRDSGYIYSVAISPDGQTIVGGGSADNLIKIWQIAD</sequence>
<feature type="region of interest" description="Disordered" evidence="4">
    <location>
        <begin position="359"/>
        <end position="382"/>
    </location>
</feature>
<reference evidence="6 7" key="1">
    <citation type="journal article" date="2019" name="Genome Biol. Evol.">
        <title>Day and night: Metabolic profiles and evolutionary relationships of six axenic non-marine cyanobacteria.</title>
        <authorList>
            <person name="Will S.E."/>
            <person name="Henke P."/>
            <person name="Boedeker C."/>
            <person name="Huang S."/>
            <person name="Brinkmann H."/>
            <person name="Rohde M."/>
            <person name="Jarek M."/>
            <person name="Friedl T."/>
            <person name="Seufert S."/>
            <person name="Schumacher M."/>
            <person name="Overmann J."/>
            <person name="Neumann-Schaal M."/>
            <person name="Petersen J."/>
        </authorList>
    </citation>
    <scope>NUCLEOTIDE SEQUENCE [LARGE SCALE GENOMIC DNA]</scope>
    <source>
        <strain evidence="6 7">PCC 6912</strain>
    </source>
</reference>
<evidence type="ECO:0000256" key="1">
    <source>
        <dbReference type="ARBA" id="ARBA00022574"/>
    </source>
</evidence>
<feature type="repeat" description="WD" evidence="3">
    <location>
        <begin position="516"/>
        <end position="557"/>
    </location>
</feature>
<dbReference type="SMART" id="SM00320">
    <property type="entry name" value="WD40"/>
    <property type="match status" value="7"/>
</dbReference>
<dbReference type="SMART" id="SM00220">
    <property type="entry name" value="S_TKc"/>
    <property type="match status" value="1"/>
</dbReference>
<dbReference type="InterPro" id="IPR019775">
    <property type="entry name" value="WD40_repeat_CS"/>
</dbReference>
<evidence type="ECO:0000256" key="4">
    <source>
        <dbReference type="SAM" id="MobiDB-lite"/>
    </source>
</evidence>
<keyword evidence="2" id="KW-0677">Repeat</keyword>
<evidence type="ECO:0000313" key="6">
    <source>
        <dbReference type="EMBL" id="RUR72738.1"/>
    </source>
</evidence>
<dbReference type="PRINTS" id="PR00320">
    <property type="entry name" value="GPROTEINBRPT"/>
</dbReference>
<feature type="repeat" description="WD" evidence="3">
    <location>
        <begin position="600"/>
        <end position="649"/>
    </location>
</feature>
<dbReference type="InterPro" id="IPR011009">
    <property type="entry name" value="Kinase-like_dom_sf"/>
</dbReference>
<dbReference type="SUPFAM" id="SSF56112">
    <property type="entry name" value="Protein kinase-like (PK-like)"/>
    <property type="match status" value="1"/>
</dbReference>
<dbReference type="Pfam" id="PF00400">
    <property type="entry name" value="WD40"/>
    <property type="match status" value="7"/>
</dbReference>
<organism evidence="6 7">
    <name type="scientific">Chlorogloeopsis fritschii PCC 6912</name>
    <dbReference type="NCBI Taxonomy" id="211165"/>
    <lineage>
        <taxon>Bacteria</taxon>
        <taxon>Bacillati</taxon>
        <taxon>Cyanobacteriota</taxon>
        <taxon>Cyanophyceae</taxon>
        <taxon>Nostocales</taxon>
        <taxon>Chlorogloeopsidaceae</taxon>
        <taxon>Chlorogloeopsis</taxon>
    </lineage>
</organism>
<dbReference type="GO" id="GO:0005524">
    <property type="term" value="F:ATP binding"/>
    <property type="evidence" value="ECO:0007669"/>
    <property type="project" value="InterPro"/>
</dbReference>
<feature type="repeat" description="WD" evidence="3">
    <location>
        <begin position="380"/>
        <end position="431"/>
    </location>
</feature>
<dbReference type="GO" id="GO:0004672">
    <property type="term" value="F:protein kinase activity"/>
    <property type="evidence" value="ECO:0007669"/>
    <property type="project" value="InterPro"/>
</dbReference>
<dbReference type="NCBIfam" id="NF045510">
    <property type="entry name" value="4Cys_prefix_kin"/>
    <property type="match status" value="1"/>
</dbReference>
<keyword evidence="7" id="KW-1185">Reference proteome</keyword>
<comment type="caution">
    <text evidence="6">The sequence shown here is derived from an EMBL/GenBank/DDBJ whole genome shotgun (WGS) entry which is preliminary data.</text>
</comment>
<feature type="repeat" description="WD" evidence="3">
    <location>
        <begin position="650"/>
        <end position="686"/>
    </location>
</feature>
<dbReference type="STRING" id="211165.GCA_000317285_02271"/>
<dbReference type="PANTHER" id="PTHR44129">
    <property type="entry name" value="WD REPEAT-CONTAINING PROTEIN POP1"/>
    <property type="match status" value="1"/>
</dbReference>
<dbReference type="InterPro" id="IPR050349">
    <property type="entry name" value="WD_LIS1/nudF_dynein_reg"/>
</dbReference>
<dbReference type="PROSITE" id="PS50294">
    <property type="entry name" value="WD_REPEATS_REGION"/>
    <property type="match status" value="7"/>
</dbReference>
<protein>
    <recommendedName>
        <fullName evidence="5">Protein kinase domain-containing protein</fullName>
    </recommendedName>
</protein>
<dbReference type="OrthoDB" id="494465at2"/>
<evidence type="ECO:0000313" key="7">
    <source>
        <dbReference type="Proteomes" id="UP000268857"/>
    </source>
</evidence>
<gene>
    <name evidence="6" type="ORF">PCC6912_61130</name>
</gene>
<proteinExistence type="predicted"/>
<dbReference type="Pfam" id="PF00069">
    <property type="entry name" value="Pkinase"/>
    <property type="match status" value="1"/>
</dbReference>
<keyword evidence="1 3" id="KW-0853">WD repeat</keyword>
<feature type="repeat" description="WD" evidence="3">
    <location>
        <begin position="558"/>
        <end position="599"/>
    </location>
</feature>
<dbReference type="CDD" id="cd14014">
    <property type="entry name" value="STKc_PknB_like"/>
    <property type="match status" value="1"/>
</dbReference>
<dbReference type="InterPro" id="IPR020472">
    <property type="entry name" value="WD40_PAC1"/>
</dbReference>
<dbReference type="PROSITE" id="PS50082">
    <property type="entry name" value="WD_REPEATS_2"/>
    <property type="match status" value="7"/>
</dbReference>
<feature type="compositionally biased region" description="Polar residues" evidence="4">
    <location>
        <begin position="359"/>
        <end position="379"/>
    </location>
</feature>
<feature type="repeat" description="WD" evidence="3">
    <location>
        <begin position="432"/>
        <end position="473"/>
    </location>
</feature>
<dbReference type="CDD" id="cd00200">
    <property type="entry name" value="WD40"/>
    <property type="match status" value="1"/>
</dbReference>
<dbReference type="EMBL" id="RSCJ01000043">
    <property type="protein sequence ID" value="RUR72738.1"/>
    <property type="molecule type" value="Genomic_DNA"/>
</dbReference>
<dbReference type="PROSITE" id="PS50011">
    <property type="entry name" value="PROTEIN_KINASE_DOM"/>
    <property type="match status" value="1"/>
</dbReference>
<dbReference type="AlphaFoldDB" id="A0A3S0XLH1"/>
<dbReference type="InterPro" id="IPR036322">
    <property type="entry name" value="WD40_repeat_dom_sf"/>
</dbReference>
<accession>A0A3S0XLH1</accession>
<dbReference type="SUPFAM" id="SSF50978">
    <property type="entry name" value="WD40 repeat-like"/>
    <property type="match status" value="1"/>
</dbReference>
<evidence type="ECO:0000256" key="3">
    <source>
        <dbReference type="PROSITE-ProRule" id="PRU00221"/>
    </source>
</evidence>
<dbReference type="InterPro" id="IPR000719">
    <property type="entry name" value="Prot_kinase_dom"/>
</dbReference>
<dbReference type="Gene3D" id="2.130.10.10">
    <property type="entry name" value="YVTN repeat-like/Quinoprotein amine dehydrogenase"/>
    <property type="match status" value="3"/>
</dbReference>
<name>A0A3S0XLH1_CHLFR</name>
<dbReference type="InterPro" id="IPR015943">
    <property type="entry name" value="WD40/YVTN_repeat-like_dom_sf"/>
</dbReference>
<dbReference type="Proteomes" id="UP000268857">
    <property type="component" value="Unassembled WGS sequence"/>
</dbReference>
<dbReference type="PROSITE" id="PS00678">
    <property type="entry name" value="WD_REPEATS_1"/>
    <property type="match status" value="6"/>
</dbReference>
<dbReference type="RefSeq" id="WP_026087739.1">
    <property type="nucleotide sequence ID" value="NZ_AJLN01000066.1"/>
</dbReference>
<feature type="domain" description="Protein kinase" evidence="5">
    <location>
        <begin position="37"/>
        <end position="305"/>
    </location>
</feature>
<dbReference type="Gene3D" id="1.10.510.10">
    <property type="entry name" value="Transferase(Phosphotransferase) domain 1"/>
    <property type="match status" value="1"/>
</dbReference>